<proteinExistence type="inferred from homology"/>
<accession>A0A8J7JS25</accession>
<name>A0A8J7JS25_9CYAN</name>
<dbReference type="InterPro" id="IPR038296">
    <property type="entry name" value="ParD_sf"/>
</dbReference>
<keyword evidence="4" id="KW-1185">Reference proteome</keyword>
<dbReference type="NCBIfam" id="TIGR02606">
    <property type="entry name" value="antidote_CC2985"/>
    <property type="match status" value="1"/>
</dbReference>
<protein>
    <submittedName>
        <fullName evidence="3">Type II toxin-antitoxin system ParD family antitoxin</fullName>
    </submittedName>
</protein>
<dbReference type="InterPro" id="IPR010985">
    <property type="entry name" value="Ribbon_hlx_hlx"/>
</dbReference>
<keyword evidence="2" id="KW-1277">Toxin-antitoxin system</keyword>
<dbReference type="Pfam" id="PF03693">
    <property type="entry name" value="ParD_antitoxin"/>
    <property type="match status" value="1"/>
</dbReference>
<organism evidence="3 4">
    <name type="scientific">Plectonema cf. radiosum LEGE 06105</name>
    <dbReference type="NCBI Taxonomy" id="945769"/>
    <lineage>
        <taxon>Bacteria</taxon>
        <taxon>Bacillati</taxon>
        <taxon>Cyanobacteriota</taxon>
        <taxon>Cyanophyceae</taxon>
        <taxon>Oscillatoriophycideae</taxon>
        <taxon>Oscillatoriales</taxon>
        <taxon>Microcoleaceae</taxon>
        <taxon>Plectonema</taxon>
    </lineage>
</organism>
<dbReference type="Gene3D" id="6.10.10.120">
    <property type="entry name" value="Antitoxin ParD1-like"/>
    <property type="match status" value="1"/>
</dbReference>
<evidence type="ECO:0000256" key="2">
    <source>
        <dbReference type="ARBA" id="ARBA00022649"/>
    </source>
</evidence>
<reference evidence="3" key="1">
    <citation type="submission" date="2020-10" db="EMBL/GenBank/DDBJ databases">
        <authorList>
            <person name="Castelo-Branco R."/>
            <person name="Eusebio N."/>
            <person name="Adriana R."/>
            <person name="Vieira A."/>
            <person name="Brugerolle De Fraissinette N."/>
            <person name="Rezende De Castro R."/>
            <person name="Schneider M.P."/>
            <person name="Vasconcelos V."/>
            <person name="Leao P.N."/>
        </authorList>
    </citation>
    <scope>NUCLEOTIDE SEQUENCE</scope>
    <source>
        <strain evidence="3">LEGE 06105</strain>
    </source>
</reference>
<dbReference type="InterPro" id="IPR022789">
    <property type="entry name" value="ParD"/>
</dbReference>
<dbReference type="CDD" id="cd22231">
    <property type="entry name" value="RHH_NikR_HicB-like"/>
    <property type="match status" value="1"/>
</dbReference>
<sequence>MSTMNISLPEPMRAFIEEQVKQKGYSTASEYIRHLIRTEQENLENKRLETLLLEGLDSGEKIEISDEWWEKKRKELRERLRQEK</sequence>
<dbReference type="SUPFAM" id="SSF47598">
    <property type="entry name" value="Ribbon-helix-helix"/>
    <property type="match status" value="1"/>
</dbReference>
<dbReference type="PANTHER" id="PTHR36582">
    <property type="entry name" value="ANTITOXIN PARD"/>
    <property type="match status" value="1"/>
</dbReference>
<comment type="caution">
    <text evidence="3">The sequence shown here is derived from an EMBL/GenBank/DDBJ whole genome shotgun (WGS) entry which is preliminary data.</text>
</comment>
<evidence type="ECO:0000313" key="4">
    <source>
        <dbReference type="Proteomes" id="UP000620559"/>
    </source>
</evidence>
<dbReference type="PANTHER" id="PTHR36582:SF2">
    <property type="entry name" value="ANTITOXIN PARD"/>
    <property type="match status" value="1"/>
</dbReference>
<dbReference type="Proteomes" id="UP000620559">
    <property type="component" value="Unassembled WGS sequence"/>
</dbReference>
<dbReference type="EMBL" id="JADEWL010000009">
    <property type="protein sequence ID" value="MBE9211994.1"/>
    <property type="molecule type" value="Genomic_DNA"/>
</dbReference>
<evidence type="ECO:0000256" key="1">
    <source>
        <dbReference type="ARBA" id="ARBA00008580"/>
    </source>
</evidence>
<dbReference type="GO" id="GO:0006355">
    <property type="term" value="P:regulation of DNA-templated transcription"/>
    <property type="evidence" value="ECO:0007669"/>
    <property type="project" value="InterPro"/>
</dbReference>
<dbReference type="RefSeq" id="WP_193917498.1">
    <property type="nucleotide sequence ID" value="NZ_JADEWL010000009.1"/>
</dbReference>
<dbReference type="AlphaFoldDB" id="A0A8J7JS25"/>
<evidence type="ECO:0000313" key="3">
    <source>
        <dbReference type="EMBL" id="MBE9211994.1"/>
    </source>
</evidence>
<comment type="similarity">
    <text evidence="1">Belongs to the ParD antitoxin family.</text>
</comment>
<gene>
    <name evidence="3" type="ORF">IQ247_04580</name>
</gene>